<dbReference type="InterPro" id="IPR027417">
    <property type="entry name" value="P-loop_NTPase"/>
</dbReference>
<dbReference type="Proteomes" id="UP000479691">
    <property type="component" value="Unassembled WGS sequence"/>
</dbReference>
<evidence type="ECO:0000313" key="13">
    <source>
        <dbReference type="EMBL" id="KAF3162750.1"/>
    </source>
</evidence>
<dbReference type="GO" id="GO:0030915">
    <property type="term" value="C:Smc5-Smc6 complex"/>
    <property type="evidence" value="ECO:0007669"/>
    <property type="project" value="UniProtKB-ARBA"/>
</dbReference>
<keyword evidence="9" id="KW-0539">Nucleus</keyword>
<dbReference type="GO" id="GO:0005524">
    <property type="term" value="F:ATP binding"/>
    <property type="evidence" value="ECO:0007669"/>
    <property type="project" value="UniProtKB-KW"/>
</dbReference>
<feature type="coiled-coil region" evidence="10">
    <location>
        <begin position="923"/>
        <end position="953"/>
    </location>
</feature>
<feature type="coiled-coil region" evidence="10">
    <location>
        <begin position="398"/>
        <end position="532"/>
    </location>
</feature>
<feature type="region of interest" description="Disordered" evidence="11">
    <location>
        <begin position="1"/>
        <end position="130"/>
    </location>
</feature>
<dbReference type="Pfam" id="PF02463">
    <property type="entry name" value="SMC_N"/>
    <property type="match status" value="1"/>
</dbReference>
<dbReference type="GO" id="GO:0000724">
    <property type="term" value="P:double-strand break repair via homologous recombination"/>
    <property type="evidence" value="ECO:0007669"/>
    <property type="project" value="TreeGrafter"/>
</dbReference>
<evidence type="ECO:0000256" key="4">
    <source>
        <dbReference type="ARBA" id="ARBA00018687"/>
    </source>
</evidence>
<feature type="compositionally biased region" description="Polar residues" evidence="11">
    <location>
        <begin position="17"/>
        <end position="27"/>
    </location>
</feature>
<dbReference type="GO" id="GO:0003697">
    <property type="term" value="F:single-stranded DNA binding"/>
    <property type="evidence" value="ECO:0007669"/>
    <property type="project" value="TreeGrafter"/>
</dbReference>
<sequence length="1218" mass="138755">MPSVVSSQHSRQDNQDSDNSNTETPGTPSGPRVSLGRNSKLTIASKRSLAEEEQNGSIKEHIATKSGSKRRKLTPDSDTNDSPGDNSDEGSNPGTPGEDRSARSEGEEEDDDDDDDDGGDEYASRNKEVIIPVAEDYDSDDSEIGMADSLDKMRKNFEEIPHARGAIVRVYMENFVTYNKVTFEPGPSLNMVIGPNGTGKSTLVCAICLGLGFGPEHLGRAKDIAEFVKNGNDKAIIEIELKGSPTDEVNPTIRRMITRDGSTRYWIDGKEQPHRAVKQLMKLLNIQIDNLCQFLPQDRVVEFAALGPVPLLRATQRAAAPPEVLEDHDELKQLRASEVGLEIGLDHDRQSINTMEARQKNLERDVARLRERQTLQEHIKLLEKSIPFVEFRDIKKHRADVKQQYNACLAQLEEIRKEQEPQTKQIEQVENQLKGIKAWLEDEKRDLTSLENELRHDRERVSGLKEKEAKAEFDLDILINSEKERKAKIEKSKEQIARHERALADDPGKLDVSELNDKINEINGEMRASRNELSAGRNSLEPLQARRDERRSEIVQIDQWILRMNNIAEQRMEALRKVSPESFTVFTWLQGNKNKFKGPVYGPPVVECTVKDPRYQAEIESLFSPGDKFAFTCTSRADFDVLIEAVYGDNRNNKGLGLSEVTIKYIEKGLDEFPRIASKDELSTWGFDGLALDFISGPSEVLSMLCNSIGLHRVGISRSKLSPSQQQSVKTGKKMMKWIAGGVSTSIRRRPDYPAAETEINSHIGQPKFFKTVEVERHLIEEKRQRQNQLKVEIDEIGREIDLQKASFQKLEERESSLHAEKNALIQQKDNMQKSVLKYQKIKTFLSNELQTLESLEKSGKGFKSKVARQETLALQINMDRVIAAAKFSERVREYVAQYRAVASAELHAIELSSNLQHYNSWNQSFKNRLESKEEECKELRKLDKEISSKSAELRDQCRTLVANFSAKEKEEISENHSSKTVDELKAEIQQEEVRLEGIHEGNPHAIRQYEAREKEINELRSLMDAKKADLDKHQLKIKRVRDRWEPRIDQLVENISEAFSRSFEFIGCAGSVRIRKEGKDGCDFENWAIEILVKFRESETMQVLTAQRQSGGERAVSTVFYLMALQSLARAPFRVVDEINQGMDPRNERLIHKRMVKIACKKHTSQYFLITPKLLVDLDYHERMKVHCINSGDWVADNHVQDFKKYIEAARKQAAGA</sequence>
<feature type="coiled-coil region" evidence="10">
    <location>
        <begin position="780"/>
        <end position="828"/>
    </location>
</feature>
<dbReference type="EMBL" id="WIWS01000146">
    <property type="protein sequence ID" value="KAF3202383.1"/>
    <property type="molecule type" value="Genomic_DNA"/>
</dbReference>
<keyword evidence="6" id="KW-0547">Nucleotide-binding</keyword>
<reference evidence="15 16" key="1">
    <citation type="submission" date="2019-06" db="EMBL/GenBank/DDBJ databases">
        <authorList>
            <person name="Palmer J.M."/>
        </authorList>
    </citation>
    <scope>NUCLEOTIDE SEQUENCE [LARGE SCALE GENOMIC DNA]</scope>
    <source>
        <strain evidence="14 15">TWF106</strain>
        <strain evidence="13 16">TWF788</strain>
    </source>
</reference>
<dbReference type="PANTHER" id="PTHR45916">
    <property type="entry name" value="STRUCTURAL MAINTENANCE OF CHROMOSOMES PROTEIN 5"/>
    <property type="match status" value="1"/>
</dbReference>
<keyword evidence="7" id="KW-0067">ATP-binding</keyword>
<dbReference type="InterPro" id="IPR003395">
    <property type="entry name" value="RecF/RecN/SMC_N"/>
</dbReference>
<comment type="similarity">
    <text evidence="3">Belongs to the SMC family. SMC5 subfamily.</text>
</comment>
<dbReference type="AlphaFoldDB" id="A0A6G1LSP0"/>
<dbReference type="FunFam" id="3.40.50.300:FF:001301">
    <property type="entry name" value="Structural maintenance of chromosomes 5"/>
    <property type="match status" value="1"/>
</dbReference>
<dbReference type="PANTHER" id="PTHR45916:SF1">
    <property type="entry name" value="STRUCTURAL MAINTENANCE OF CHROMOSOMES PROTEIN 5"/>
    <property type="match status" value="1"/>
</dbReference>
<dbReference type="Gene3D" id="3.40.50.300">
    <property type="entry name" value="P-loop containing nucleotide triphosphate hydrolases"/>
    <property type="match status" value="2"/>
</dbReference>
<dbReference type="SUPFAM" id="SSF52540">
    <property type="entry name" value="P-loop containing nucleoside triphosphate hydrolases"/>
    <property type="match status" value="1"/>
</dbReference>
<accession>A0A6G1LSP0</accession>
<gene>
    <name evidence="14" type="primary">SMC5</name>
    <name evidence="14" type="ORF">TWF106_002416</name>
    <name evidence="13" type="ORF">TWF788_001761</name>
</gene>
<evidence type="ECO:0000256" key="10">
    <source>
        <dbReference type="SAM" id="Coils"/>
    </source>
</evidence>
<dbReference type="EMBL" id="JAABOE010000128">
    <property type="protein sequence ID" value="KAF3162750.1"/>
    <property type="molecule type" value="Genomic_DNA"/>
</dbReference>
<evidence type="ECO:0000256" key="8">
    <source>
        <dbReference type="ARBA" id="ARBA00023054"/>
    </source>
</evidence>
<feature type="coiled-coil region" evidence="10">
    <location>
        <begin position="982"/>
        <end position="1044"/>
    </location>
</feature>
<name>A0A6G1LSP0_ORBOL</name>
<comment type="caution">
    <text evidence="14">The sequence shown here is derived from an EMBL/GenBank/DDBJ whole genome shotgun (WGS) entry which is preliminary data.</text>
</comment>
<dbReference type="GO" id="GO:0005634">
    <property type="term" value="C:nucleus"/>
    <property type="evidence" value="ECO:0007669"/>
    <property type="project" value="UniProtKB-SubCell"/>
</dbReference>
<feature type="compositionally biased region" description="Acidic residues" evidence="11">
    <location>
        <begin position="106"/>
        <end position="120"/>
    </location>
</feature>
<evidence type="ECO:0000256" key="2">
    <source>
        <dbReference type="ARBA" id="ARBA00004286"/>
    </source>
</evidence>
<evidence type="ECO:0000256" key="9">
    <source>
        <dbReference type="ARBA" id="ARBA00023242"/>
    </source>
</evidence>
<keyword evidence="8 10" id="KW-0175">Coiled coil</keyword>
<evidence type="ECO:0000256" key="11">
    <source>
        <dbReference type="SAM" id="MobiDB-lite"/>
    </source>
</evidence>
<keyword evidence="5" id="KW-0158">Chromosome</keyword>
<dbReference type="Proteomes" id="UP000472727">
    <property type="component" value="Unassembled WGS sequence"/>
</dbReference>
<proteinExistence type="inferred from homology"/>
<organism evidence="14 15">
    <name type="scientific">Orbilia oligospora</name>
    <name type="common">Nematode-trapping fungus</name>
    <name type="synonym">Arthrobotrys oligospora</name>
    <dbReference type="NCBI Taxonomy" id="2813651"/>
    <lineage>
        <taxon>Eukaryota</taxon>
        <taxon>Fungi</taxon>
        <taxon>Dikarya</taxon>
        <taxon>Ascomycota</taxon>
        <taxon>Pezizomycotina</taxon>
        <taxon>Orbiliomycetes</taxon>
        <taxon>Orbiliales</taxon>
        <taxon>Orbiliaceae</taxon>
        <taxon>Orbilia</taxon>
    </lineage>
</organism>
<feature type="coiled-coil region" evidence="10">
    <location>
        <begin position="345"/>
        <end position="372"/>
    </location>
</feature>
<evidence type="ECO:0000313" key="14">
    <source>
        <dbReference type="EMBL" id="KAF3202383.1"/>
    </source>
</evidence>
<feature type="compositionally biased region" description="Polar residues" evidence="11">
    <location>
        <begin position="76"/>
        <end position="94"/>
    </location>
</feature>
<evidence type="ECO:0000256" key="6">
    <source>
        <dbReference type="ARBA" id="ARBA00022741"/>
    </source>
</evidence>
<protein>
    <recommendedName>
        <fullName evidence="4">Structural maintenance of chromosomes protein 5</fullName>
    </recommendedName>
</protein>
<feature type="domain" description="RecF/RecN/SMC N-terminal" evidence="12">
    <location>
        <begin position="167"/>
        <end position="1172"/>
    </location>
</feature>
<evidence type="ECO:0000313" key="16">
    <source>
        <dbReference type="Proteomes" id="UP000479691"/>
    </source>
</evidence>
<evidence type="ECO:0000256" key="5">
    <source>
        <dbReference type="ARBA" id="ARBA00022454"/>
    </source>
</evidence>
<evidence type="ECO:0000256" key="1">
    <source>
        <dbReference type="ARBA" id="ARBA00004123"/>
    </source>
</evidence>
<evidence type="ECO:0000259" key="12">
    <source>
        <dbReference type="Pfam" id="PF02463"/>
    </source>
</evidence>
<evidence type="ECO:0000256" key="3">
    <source>
        <dbReference type="ARBA" id="ARBA00010171"/>
    </source>
</evidence>
<evidence type="ECO:0000256" key="7">
    <source>
        <dbReference type="ARBA" id="ARBA00022840"/>
    </source>
</evidence>
<comment type="subcellular location">
    <subcellularLocation>
        <location evidence="2">Chromosome</location>
    </subcellularLocation>
    <subcellularLocation>
        <location evidence="1">Nucleus</location>
    </subcellularLocation>
</comment>
<evidence type="ECO:0000313" key="15">
    <source>
        <dbReference type="Proteomes" id="UP000472727"/>
    </source>
</evidence>